<comment type="caution">
    <text evidence="1">The sequence shown here is derived from an EMBL/GenBank/DDBJ whole genome shotgun (WGS) entry which is preliminary data.</text>
</comment>
<accession>A0A9P8QDS6</accession>
<sequence length="284" mass="31776">MEFVNTDKVLHVVELFVQRGVTLGKITSAFDPVTGNRALTETRILFALSGFDLLLVSLCDLVNTTVVTLSEHIIGQSLRMFVRIVMQVQTIQPVLIIFRQPLRVRGKCQLCGGTTQVEDPIVGSAWVLVVEHSLLVVDADPRVQPFQFAVNDVHMRLAVWQKIKFNIDAGTVGVLDPQTGFFFETVELYDPSCILTYTPHANGYSGPLEILLFNPGFYCAHVYYELSSDGNYSIHHNPGEHKIVSYHGPHNRTTETDKQFFQTVAGEYLPKINNFVLYTGVSSV</sequence>
<proteinExistence type="predicted"/>
<organism evidence="1 2">
    <name type="scientific">Wickerhamomyces pijperi</name>
    <name type="common">Yeast</name>
    <name type="synonym">Pichia pijperi</name>
    <dbReference type="NCBI Taxonomy" id="599730"/>
    <lineage>
        <taxon>Eukaryota</taxon>
        <taxon>Fungi</taxon>
        <taxon>Dikarya</taxon>
        <taxon>Ascomycota</taxon>
        <taxon>Saccharomycotina</taxon>
        <taxon>Saccharomycetes</taxon>
        <taxon>Phaffomycetales</taxon>
        <taxon>Wickerhamomycetaceae</taxon>
        <taxon>Wickerhamomyces</taxon>
    </lineage>
</organism>
<reference evidence="1" key="1">
    <citation type="journal article" date="2021" name="Open Biol.">
        <title>Shared evolutionary footprints suggest mitochondrial oxidative damage underlies multiple complex I losses in fungi.</title>
        <authorList>
            <person name="Schikora-Tamarit M.A."/>
            <person name="Marcet-Houben M."/>
            <person name="Nosek J."/>
            <person name="Gabaldon T."/>
        </authorList>
    </citation>
    <scope>NUCLEOTIDE SEQUENCE</scope>
    <source>
        <strain evidence="1">CBS2887</strain>
    </source>
</reference>
<dbReference type="AlphaFoldDB" id="A0A9P8QDS6"/>
<name>A0A9P8QDS6_WICPI</name>
<gene>
    <name evidence="1" type="ORF">WICPIJ_000430</name>
</gene>
<evidence type="ECO:0000313" key="1">
    <source>
        <dbReference type="EMBL" id="KAH3688586.1"/>
    </source>
</evidence>
<reference evidence="1" key="2">
    <citation type="submission" date="2021-01" db="EMBL/GenBank/DDBJ databases">
        <authorList>
            <person name="Schikora-Tamarit M.A."/>
        </authorList>
    </citation>
    <scope>NUCLEOTIDE SEQUENCE</scope>
    <source>
        <strain evidence="1">CBS2887</strain>
    </source>
</reference>
<evidence type="ECO:0000313" key="2">
    <source>
        <dbReference type="Proteomes" id="UP000774326"/>
    </source>
</evidence>
<dbReference type="EMBL" id="JAEUBG010000269">
    <property type="protein sequence ID" value="KAH3688586.1"/>
    <property type="molecule type" value="Genomic_DNA"/>
</dbReference>
<dbReference type="Proteomes" id="UP000774326">
    <property type="component" value="Unassembled WGS sequence"/>
</dbReference>
<protein>
    <submittedName>
        <fullName evidence="1">Uncharacterized protein</fullName>
    </submittedName>
</protein>
<keyword evidence="2" id="KW-1185">Reference proteome</keyword>